<proteinExistence type="predicted"/>
<evidence type="ECO:0000313" key="2">
    <source>
        <dbReference type="Proteomes" id="UP000028821"/>
    </source>
</evidence>
<protein>
    <submittedName>
        <fullName evidence="1">DHHC zinc finger domain-containing protein</fullName>
    </submittedName>
</protein>
<name>A0A086QP91_TOXGO</name>
<dbReference type="AlphaFoldDB" id="A0A086QP91"/>
<sequence length="117" mass="12612">DLPEAKGSPFNRGVLVNICIYCFPPSCCGSWRPLLRPLSRFLCSLASLLHTLSPCLRRFRRPAWSSSARATGDSLAGSAVPARGLAGFPYGPCGEIWWEPGPAPVPTALDRVCCHSL</sequence>
<dbReference type="VEuPathDB" id="ToxoDB:TGMAS_293220C"/>
<organism evidence="1 2">
    <name type="scientific">Toxoplasma gondii MAS</name>
    <dbReference type="NCBI Taxonomy" id="943118"/>
    <lineage>
        <taxon>Eukaryota</taxon>
        <taxon>Sar</taxon>
        <taxon>Alveolata</taxon>
        <taxon>Apicomplexa</taxon>
        <taxon>Conoidasida</taxon>
        <taxon>Coccidia</taxon>
        <taxon>Eucoccidiorida</taxon>
        <taxon>Eimeriorina</taxon>
        <taxon>Sarcocystidae</taxon>
        <taxon>Toxoplasma</taxon>
    </lineage>
</organism>
<dbReference type="Proteomes" id="UP000028821">
    <property type="component" value="Unassembled WGS sequence"/>
</dbReference>
<reference evidence="1 2" key="1">
    <citation type="submission" date="2014-04" db="EMBL/GenBank/DDBJ databases">
        <authorList>
            <person name="Sibley D."/>
            <person name="Venepally P."/>
            <person name="Karamycheva S."/>
            <person name="Hadjithomas M."/>
            <person name="Khan A."/>
            <person name="Brunk B."/>
            <person name="Roos D."/>
            <person name="Caler E."/>
            <person name="Lorenzi H."/>
        </authorList>
    </citation>
    <scope>NUCLEOTIDE SEQUENCE [LARGE SCALE GENOMIC DNA]</scope>
    <source>
        <strain evidence="1 2">MAS</strain>
    </source>
</reference>
<gene>
    <name evidence="1" type="ORF">TGMAS_293220C</name>
</gene>
<comment type="caution">
    <text evidence="1">The sequence shown here is derived from an EMBL/GenBank/DDBJ whole genome shotgun (WGS) entry which is preliminary data.</text>
</comment>
<accession>A0A086QP91</accession>
<feature type="non-terminal residue" evidence="1">
    <location>
        <position position="1"/>
    </location>
</feature>
<evidence type="ECO:0000313" key="1">
    <source>
        <dbReference type="EMBL" id="KFH14423.1"/>
    </source>
</evidence>
<dbReference type="EMBL" id="AEXC02001210">
    <property type="protein sequence ID" value="KFH14423.1"/>
    <property type="molecule type" value="Genomic_DNA"/>
</dbReference>